<evidence type="ECO:0000256" key="1">
    <source>
        <dbReference type="SAM" id="MobiDB-lite"/>
    </source>
</evidence>
<feature type="region of interest" description="Disordered" evidence="1">
    <location>
        <begin position="88"/>
        <end position="142"/>
    </location>
</feature>
<keyword evidence="2" id="KW-0812">Transmembrane</keyword>
<feature type="transmembrane region" description="Helical" evidence="2">
    <location>
        <begin position="6"/>
        <end position="24"/>
    </location>
</feature>
<dbReference type="InParanoid" id="A0A0S2LIM2"/>
<organism evidence="3 4">
    <name type="scientific">Cryptococcus deneoformans (strain JEC21 / ATCC MYA-565)</name>
    <name type="common">Cryptococcus neoformans var. neoformans serotype D</name>
    <dbReference type="NCBI Taxonomy" id="214684"/>
    <lineage>
        <taxon>Eukaryota</taxon>
        <taxon>Fungi</taxon>
        <taxon>Dikarya</taxon>
        <taxon>Basidiomycota</taxon>
        <taxon>Agaricomycotina</taxon>
        <taxon>Tremellomycetes</taxon>
        <taxon>Tremellales</taxon>
        <taxon>Cryptococcaceae</taxon>
        <taxon>Cryptococcus</taxon>
        <taxon>Cryptococcus neoformans species complex</taxon>
    </lineage>
</organism>
<evidence type="ECO:0000313" key="3">
    <source>
        <dbReference type="EMBL" id="ALO60570.1"/>
    </source>
</evidence>
<protein>
    <submittedName>
        <fullName evidence="3">Uncharacterized protein</fullName>
    </submittedName>
</protein>
<keyword evidence="2" id="KW-1133">Transmembrane helix</keyword>
<dbReference type="PaxDb" id="214684-A0A0S2LIM2"/>
<dbReference type="GeneID" id="36392868"/>
<dbReference type="OrthoDB" id="2563118at2759"/>
<evidence type="ECO:0000313" key="4">
    <source>
        <dbReference type="Proteomes" id="UP000002149"/>
    </source>
</evidence>
<keyword evidence="2" id="KW-0472">Membrane</keyword>
<reference evidence="3 4" key="1">
    <citation type="journal article" date="2005" name="Science">
        <title>The genome of the basidiomycetous yeast and human pathogen Cryptococcus neoformans.</title>
        <authorList>
            <person name="Loftus B.J."/>
            <person name="Fung E."/>
            <person name="Roncaglia P."/>
            <person name="Rowley D."/>
            <person name="Amedeo P."/>
            <person name="Bruno D."/>
            <person name="Vamathevan J."/>
            <person name="Miranda M."/>
            <person name="Anderson I.J."/>
            <person name="Fraser J.A."/>
            <person name="Allen J.E."/>
            <person name="Bosdet I.E."/>
            <person name="Brent M.R."/>
            <person name="Chiu R."/>
            <person name="Doering T.L."/>
            <person name="Donlin M.J."/>
            <person name="D'Souza C.A."/>
            <person name="Fox D.S."/>
            <person name="Grinberg V."/>
            <person name="Fu J."/>
            <person name="Fukushima M."/>
            <person name="Haas B.J."/>
            <person name="Huang J.C."/>
            <person name="Janbon G."/>
            <person name="Jones S.J."/>
            <person name="Koo H.L."/>
            <person name="Krzywinski M.I."/>
            <person name="Kwon-Chung J.K."/>
            <person name="Lengeler K.B."/>
            <person name="Maiti R."/>
            <person name="Marra M.A."/>
            <person name="Marra R.E."/>
            <person name="Mathewson C.A."/>
            <person name="Mitchell T.G."/>
            <person name="Pertea M."/>
            <person name="Riggs F.R."/>
            <person name="Salzberg S.L."/>
            <person name="Schein J.E."/>
            <person name="Shvartsbeyn A."/>
            <person name="Shin H."/>
            <person name="Shumway M."/>
            <person name="Specht C.A."/>
            <person name="Suh B.B."/>
            <person name="Tenney A."/>
            <person name="Utterback T.R."/>
            <person name="Wickes B.L."/>
            <person name="Wortman J.R."/>
            <person name="Wye N.H."/>
            <person name="Kronstad J.W."/>
            <person name="Lodge J.K."/>
            <person name="Heitman J."/>
            <person name="Davis R.W."/>
            <person name="Fraser C.M."/>
            <person name="Hyman R.W."/>
        </authorList>
    </citation>
    <scope>NUCLEOTIDE SEQUENCE [LARGE SCALE GENOMIC DNA]</scope>
    <source>
        <strain evidence="4">JEC21 / ATCC MYA-565</strain>
    </source>
</reference>
<dbReference type="VEuPathDB" id="FungiDB:CNE02475"/>
<evidence type="ECO:0000256" key="2">
    <source>
        <dbReference type="SAM" id="Phobius"/>
    </source>
</evidence>
<keyword evidence="4" id="KW-1185">Reference proteome</keyword>
<dbReference type="EMBL" id="AE017345">
    <property type="protein sequence ID" value="ALO60570.1"/>
    <property type="molecule type" value="Genomic_DNA"/>
</dbReference>
<accession>A0A0S2LIM2</accession>
<dbReference type="Proteomes" id="UP000002149">
    <property type="component" value="Chromosome 5"/>
</dbReference>
<name>A0A0S2LIM2_CRYD1</name>
<dbReference type="AlphaFoldDB" id="A0A0S2LIM2"/>
<proteinExistence type="predicted"/>
<dbReference type="RefSeq" id="XP_024514379.1">
    <property type="nucleotide sequence ID" value="XM_024658529.1"/>
</dbReference>
<dbReference type="KEGG" id="cne:CNE02475"/>
<sequence length="142" mass="15618">MLYALGFIVFLVIVLVVWLVRLAVLRANRKRNAAAGRVDPEVQFREVAEQVFSGRCQSSPHNGYSPYCRRNDRGAVIRQANGSEASLPAYGAESLPVPPEAAYQPSQTRIRPDQTALNSVDIPEVPPPKYTAEPEPVSATRT</sequence>
<gene>
    <name evidence="3" type="ordered locus">CNE02475</name>
</gene>